<gene>
    <name evidence="3" type="ORF">PVAP13_8KG062800</name>
</gene>
<dbReference type="InterPro" id="IPR007658">
    <property type="entry name" value="DUF594"/>
</dbReference>
<feature type="transmembrane region" description="Helical" evidence="1">
    <location>
        <begin position="329"/>
        <end position="355"/>
    </location>
</feature>
<evidence type="ECO:0000259" key="2">
    <source>
        <dbReference type="Pfam" id="PF13968"/>
    </source>
</evidence>
<comment type="caution">
    <text evidence="3">The sequence shown here is derived from an EMBL/GenBank/DDBJ whole genome shotgun (WGS) entry which is preliminary data.</text>
</comment>
<evidence type="ECO:0000313" key="4">
    <source>
        <dbReference type="Proteomes" id="UP000823388"/>
    </source>
</evidence>
<reference evidence="3" key="1">
    <citation type="submission" date="2020-05" db="EMBL/GenBank/DDBJ databases">
        <title>WGS assembly of Panicum virgatum.</title>
        <authorList>
            <person name="Lovell J.T."/>
            <person name="Jenkins J."/>
            <person name="Shu S."/>
            <person name="Juenger T.E."/>
            <person name="Schmutz J."/>
        </authorList>
    </citation>
    <scope>NUCLEOTIDE SEQUENCE</scope>
    <source>
        <strain evidence="3">AP13</strain>
    </source>
</reference>
<dbReference type="PANTHER" id="PTHR31325">
    <property type="entry name" value="OS01G0798800 PROTEIN-RELATED"/>
    <property type="match status" value="1"/>
</dbReference>
<keyword evidence="4" id="KW-1185">Reference proteome</keyword>
<dbReference type="Proteomes" id="UP000823388">
    <property type="component" value="Chromosome 8K"/>
</dbReference>
<feature type="transmembrane region" description="Helical" evidence="1">
    <location>
        <begin position="367"/>
        <end position="389"/>
    </location>
</feature>
<dbReference type="AlphaFoldDB" id="A0A8T0PDW0"/>
<protein>
    <recommendedName>
        <fullName evidence="2">DUF4220 domain-containing protein</fullName>
    </recommendedName>
</protein>
<keyword evidence="1" id="KW-0812">Transmembrane</keyword>
<dbReference type="Pfam" id="PF13968">
    <property type="entry name" value="DUF4220"/>
    <property type="match status" value="1"/>
</dbReference>
<feature type="transmembrane region" description="Helical" evidence="1">
    <location>
        <begin position="44"/>
        <end position="64"/>
    </location>
</feature>
<feature type="transmembrane region" description="Helical" evidence="1">
    <location>
        <begin position="76"/>
        <end position="101"/>
    </location>
</feature>
<dbReference type="Pfam" id="PF04578">
    <property type="entry name" value="DUF594"/>
    <property type="match status" value="1"/>
</dbReference>
<name>A0A8T0PDW0_PANVG</name>
<proteinExistence type="predicted"/>
<keyword evidence="1" id="KW-1133">Transmembrane helix</keyword>
<evidence type="ECO:0000313" key="3">
    <source>
        <dbReference type="EMBL" id="KAG2560457.1"/>
    </source>
</evidence>
<sequence>MRHASSIYLVAMRPIRNVDQVGGGNLMENYSLEDIKELWNDWEIQSLILVSFGLQVFLFLAADVRRHCASRIPSSLLWLAYMTADSVAVFALGHLAVAASAPRHQLLLFWAPFVLLHLGGQDTITAFAMQDNELWRRHLLELVTQAAIAGYVVSRSSWPDWRLLAATALMFLCGLFKYGERTWCLYSARPEGLRKNSLDSLETYAIMAGESRTIVSRGSANAVDELEKRIKKMLDAHGRRPPALEAETTLVSDALANDLNTIAGADALPELLKGFRSNPHSIGAYHYVAALLSDCYDRLYTKGGLRGFWIDGLKEICLSLSCHDTQDKIYFLLFLSALLFPSLAMSATLVLFVFTDKHQLYSRVDVIISYVLLVGAIVLEVASLAVSILSHSKSGADKCIHRLPGRRKQWSQVLAQYNLMEACNIEAQAKKSSVPMWIRKLWGNLFGDKTVTHIEITEDLMMPVLDKLLEFGSDKKDWSFASYRGQSALAEISSAAIHESIHGVDFPTSVLTWHIATDMLYRLDNQAEKHGEESDPVNKEMEMAMMLSNYIMYLIFECRVMLTTNSKLMHKTTMEDMEKDLPSNEAIRIVHDEANKGQHHPANNNSASSSGPTQLQLLKNSIEALHSRVPCARAVADELAAIPGGRRWGLISAVWLEMLYYIAPRCGGDFHADHLSIGGEFVTHVLVLMHQLGPFLPPPGA</sequence>
<keyword evidence="1" id="KW-0472">Membrane</keyword>
<dbReference type="EMBL" id="CM029051">
    <property type="protein sequence ID" value="KAG2560457.1"/>
    <property type="molecule type" value="Genomic_DNA"/>
</dbReference>
<accession>A0A8T0PDW0</accession>
<feature type="transmembrane region" description="Helical" evidence="1">
    <location>
        <begin position="107"/>
        <end position="127"/>
    </location>
</feature>
<evidence type="ECO:0000256" key="1">
    <source>
        <dbReference type="SAM" id="Phobius"/>
    </source>
</evidence>
<feature type="domain" description="DUF4220" evidence="2">
    <location>
        <begin position="78"/>
        <end position="421"/>
    </location>
</feature>
<dbReference type="InterPro" id="IPR025315">
    <property type="entry name" value="DUF4220"/>
</dbReference>
<organism evidence="3 4">
    <name type="scientific">Panicum virgatum</name>
    <name type="common">Blackwell switchgrass</name>
    <dbReference type="NCBI Taxonomy" id="38727"/>
    <lineage>
        <taxon>Eukaryota</taxon>
        <taxon>Viridiplantae</taxon>
        <taxon>Streptophyta</taxon>
        <taxon>Embryophyta</taxon>
        <taxon>Tracheophyta</taxon>
        <taxon>Spermatophyta</taxon>
        <taxon>Magnoliopsida</taxon>
        <taxon>Liliopsida</taxon>
        <taxon>Poales</taxon>
        <taxon>Poaceae</taxon>
        <taxon>PACMAD clade</taxon>
        <taxon>Panicoideae</taxon>
        <taxon>Panicodae</taxon>
        <taxon>Paniceae</taxon>
        <taxon>Panicinae</taxon>
        <taxon>Panicum</taxon>
        <taxon>Panicum sect. Hiantes</taxon>
    </lineage>
</organism>